<evidence type="ECO:0000256" key="3">
    <source>
        <dbReference type="ARBA" id="ARBA00022723"/>
    </source>
</evidence>
<dbReference type="SMART" id="SM00355">
    <property type="entry name" value="ZnF_C2H2"/>
    <property type="match status" value="7"/>
</dbReference>
<dbReference type="Gene3D" id="3.30.160.60">
    <property type="entry name" value="Classic Zinc Finger"/>
    <property type="match status" value="7"/>
</dbReference>
<dbReference type="GO" id="GO:0000978">
    <property type="term" value="F:RNA polymerase II cis-regulatory region sequence-specific DNA binding"/>
    <property type="evidence" value="ECO:0007669"/>
    <property type="project" value="TreeGrafter"/>
</dbReference>
<reference evidence="15" key="2">
    <citation type="submission" date="2025-09" db="UniProtKB">
        <authorList>
            <consortium name="Ensembl"/>
        </authorList>
    </citation>
    <scope>IDENTIFICATION</scope>
</reference>
<dbReference type="InterPro" id="IPR036236">
    <property type="entry name" value="Znf_C2H2_sf"/>
</dbReference>
<dbReference type="PANTHER" id="PTHR24393">
    <property type="entry name" value="ZINC FINGER PROTEIN"/>
    <property type="match status" value="1"/>
</dbReference>
<feature type="domain" description="C2H2-type" evidence="13">
    <location>
        <begin position="273"/>
        <end position="300"/>
    </location>
</feature>
<evidence type="ECO:0000256" key="2">
    <source>
        <dbReference type="ARBA" id="ARBA00006991"/>
    </source>
</evidence>
<dbReference type="FunFam" id="3.30.160.60:FF:001498">
    <property type="entry name" value="Zinc finger protein 404"/>
    <property type="match status" value="1"/>
</dbReference>
<keyword evidence="8" id="KW-0238">DNA-binding</keyword>
<evidence type="ECO:0000256" key="6">
    <source>
        <dbReference type="ARBA" id="ARBA00022833"/>
    </source>
</evidence>
<feature type="domain" description="C2H2-type" evidence="13">
    <location>
        <begin position="189"/>
        <end position="216"/>
    </location>
</feature>
<evidence type="ECO:0000256" key="8">
    <source>
        <dbReference type="ARBA" id="ARBA00023125"/>
    </source>
</evidence>
<evidence type="ECO:0000256" key="11">
    <source>
        <dbReference type="PROSITE-ProRule" id="PRU00042"/>
    </source>
</evidence>
<feature type="region of interest" description="Disordered" evidence="12">
    <location>
        <begin position="1"/>
        <end position="41"/>
    </location>
</feature>
<comment type="similarity">
    <text evidence="2">Belongs to the krueppel C2H2-type zinc-finger protein family.</text>
</comment>
<dbReference type="GO" id="GO:0045892">
    <property type="term" value="P:negative regulation of DNA-templated transcription"/>
    <property type="evidence" value="ECO:0007669"/>
    <property type="project" value="UniProtKB-ARBA"/>
</dbReference>
<evidence type="ECO:0000313" key="15">
    <source>
        <dbReference type="Ensembl" id="ENSCPBP00000017737.1"/>
    </source>
</evidence>
<dbReference type="FunFam" id="3.30.160.60:FF:000249">
    <property type="entry name" value="Zinc finger protein 154"/>
    <property type="match status" value="1"/>
</dbReference>
<evidence type="ECO:0000259" key="13">
    <source>
        <dbReference type="PROSITE" id="PS50157"/>
    </source>
</evidence>
<evidence type="ECO:0000256" key="1">
    <source>
        <dbReference type="ARBA" id="ARBA00004123"/>
    </source>
</evidence>
<comment type="subcellular location">
    <subcellularLocation>
        <location evidence="1">Nucleus</location>
    </subcellularLocation>
</comment>
<proteinExistence type="inferred from homology"/>
<evidence type="ECO:0000313" key="16">
    <source>
        <dbReference type="Proteomes" id="UP000694380"/>
    </source>
</evidence>
<feature type="domain" description="C2H2-type" evidence="13">
    <location>
        <begin position="329"/>
        <end position="356"/>
    </location>
</feature>
<feature type="domain" description="C2H2-type" evidence="13">
    <location>
        <begin position="217"/>
        <end position="244"/>
    </location>
</feature>
<keyword evidence="7" id="KW-0805">Transcription regulation</keyword>
<keyword evidence="4" id="KW-0677">Repeat</keyword>
<dbReference type="AlphaFoldDB" id="A0A8C3HGJ7"/>
<dbReference type="GO" id="GO:0008270">
    <property type="term" value="F:zinc ion binding"/>
    <property type="evidence" value="ECO:0007669"/>
    <property type="project" value="UniProtKB-KW"/>
</dbReference>
<evidence type="ECO:0000256" key="7">
    <source>
        <dbReference type="ARBA" id="ARBA00023015"/>
    </source>
</evidence>
<dbReference type="Ensembl" id="ENSCPBT00000020958.1">
    <property type="protein sequence ID" value="ENSCPBP00000017737.1"/>
    <property type="gene ID" value="ENSCPBG00000012976.1"/>
</dbReference>
<dbReference type="Gene3D" id="1.10.4020.10">
    <property type="entry name" value="DNA breaking-rejoining enzymes"/>
    <property type="match status" value="1"/>
</dbReference>
<dbReference type="SUPFAM" id="SSF57667">
    <property type="entry name" value="beta-beta-alpha zinc fingers"/>
    <property type="match status" value="4"/>
</dbReference>
<protein>
    <submittedName>
        <fullName evidence="15">Uncharacterized protein</fullName>
    </submittedName>
</protein>
<keyword evidence="10" id="KW-0539">Nucleus</keyword>
<dbReference type="GO" id="GO:0001228">
    <property type="term" value="F:DNA-binding transcription activator activity, RNA polymerase II-specific"/>
    <property type="evidence" value="ECO:0007669"/>
    <property type="project" value="TreeGrafter"/>
</dbReference>
<dbReference type="InterPro" id="IPR013087">
    <property type="entry name" value="Znf_C2H2_type"/>
</dbReference>
<evidence type="ECO:0000256" key="12">
    <source>
        <dbReference type="SAM" id="MobiDB-lite"/>
    </source>
</evidence>
<evidence type="ECO:0000256" key="5">
    <source>
        <dbReference type="ARBA" id="ARBA00022771"/>
    </source>
</evidence>
<dbReference type="InterPro" id="IPR038269">
    <property type="entry name" value="SCAN_sf"/>
</dbReference>
<feature type="region of interest" description="Disordered" evidence="12">
    <location>
        <begin position="144"/>
        <end position="163"/>
    </location>
</feature>
<keyword evidence="5 11" id="KW-0863">Zinc-finger</keyword>
<feature type="domain" description="C2H2-type" evidence="13">
    <location>
        <begin position="357"/>
        <end position="384"/>
    </location>
</feature>
<dbReference type="PROSITE" id="PS50804">
    <property type="entry name" value="SCAN_BOX"/>
    <property type="match status" value="1"/>
</dbReference>
<evidence type="ECO:0000256" key="10">
    <source>
        <dbReference type="ARBA" id="ARBA00023242"/>
    </source>
</evidence>
<dbReference type="FunFam" id="3.30.160.60:FF:002090">
    <property type="entry name" value="Zinc finger protein 473"/>
    <property type="match status" value="1"/>
</dbReference>
<dbReference type="SMART" id="SM00431">
    <property type="entry name" value="SCAN"/>
    <property type="match status" value="1"/>
</dbReference>
<evidence type="ECO:0000256" key="9">
    <source>
        <dbReference type="ARBA" id="ARBA00023163"/>
    </source>
</evidence>
<name>A0A8C3HGJ7_CHRPI</name>
<feature type="domain" description="C2H2-type" evidence="13">
    <location>
        <begin position="301"/>
        <end position="328"/>
    </location>
</feature>
<dbReference type="FunFam" id="3.30.160.60:FF:000737">
    <property type="entry name" value="Zinc finger protein 565"/>
    <property type="match status" value="2"/>
</dbReference>
<organism evidence="15 16">
    <name type="scientific">Chrysemys picta bellii</name>
    <name type="common">Western painted turtle</name>
    <name type="synonym">Emys bellii</name>
    <dbReference type="NCBI Taxonomy" id="8478"/>
    <lineage>
        <taxon>Eukaryota</taxon>
        <taxon>Metazoa</taxon>
        <taxon>Chordata</taxon>
        <taxon>Craniata</taxon>
        <taxon>Vertebrata</taxon>
        <taxon>Euteleostomi</taxon>
        <taxon>Archelosauria</taxon>
        <taxon>Testudinata</taxon>
        <taxon>Testudines</taxon>
        <taxon>Cryptodira</taxon>
        <taxon>Durocryptodira</taxon>
        <taxon>Testudinoidea</taxon>
        <taxon>Emydidae</taxon>
        <taxon>Chrysemys</taxon>
    </lineage>
</organism>
<dbReference type="GeneTree" id="ENSGT01150000286944"/>
<evidence type="ECO:0000259" key="14">
    <source>
        <dbReference type="PROSITE" id="PS50804"/>
    </source>
</evidence>
<keyword evidence="16" id="KW-1185">Reference proteome</keyword>
<dbReference type="InterPro" id="IPR003309">
    <property type="entry name" value="SCAN_dom"/>
</dbReference>
<dbReference type="SUPFAM" id="SSF47353">
    <property type="entry name" value="Retrovirus capsid dimerization domain-like"/>
    <property type="match status" value="1"/>
</dbReference>
<reference evidence="15" key="1">
    <citation type="submission" date="2025-08" db="UniProtKB">
        <authorList>
            <consortium name="Ensembl"/>
        </authorList>
    </citation>
    <scope>IDENTIFICATION</scope>
</reference>
<keyword evidence="3" id="KW-0479">Metal-binding</keyword>
<dbReference type="Pfam" id="PF02023">
    <property type="entry name" value="SCAN"/>
    <property type="match status" value="1"/>
</dbReference>
<dbReference type="Pfam" id="PF00096">
    <property type="entry name" value="zf-C2H2"/>
    <property type="match status" value="7"/>
</dbReference>
<accession>A0A8C3HGJ7</accession>
<feature type="domain" description="SCAN box" evidence="14">
    <location>
        <begin position="47"/>
        <end position="124"/>
    </location>
</feature>
<keyword evidence="9" id="KW-0804">Transcription</keyword>
<keyword evidence="6" id="KW-0862">Zinc</keyword>
<feature type="domain" description="C2H2-type" evidence="13">
    <location>
        <begin position="245"/>
        <end position="272"/>
    </location>
</feature>
<evidence type="ECO:0000256" key="4">
    <source>
        <dbReference type="ARBA" id="ARBA00022737"/>
    </source>
</evidence>
<dbReference type="FunFam" id="3.30.160.60:FF:000638">
    <property type="entry name" value="Zinc finger protein 184"/>
    <property type="match status" value="1"/>
</dbReference>
<dbReference type="PROSITE" id="PS00028">
    <property type="entry name" value="ZINC_FINGER_C2H2_1"/>
    <property type="match status" value="7"/>
</dbReference>
<dbReference type="GO" id="GO:0005634">
    <property type="term" value="C:nucleus"/>
    <property type="evidence" value="ECO:0007669"/>
    <property type="project" value="UniProtKB-SubCell"/>
</dbReference>
<dbReference type="Proteomes" id="UP000694380">
    <property type="component" value="Unplaced"/>
</dbReference>
<dbReference type="FunFam" id="3.30.160.60:FF:001270">
    <property type="entry name" value="zinc finger protein 583 isoform X1"/>
    <property type="match status" value="1"/>
</dbReference>
<sequence>GAVSLSQAFRGEGLSPELGGQHHGQRSAGQPERVGEDHTGISPETYRQRLRKEQYPPGARPCAMAQRIRDHCWRWLNPEGLTGPQVVELVALEQFTQILPPGRRAWVRRHRPATLSAAVALMEDYLSAEGAEAPSRLPILPMAKDGPGAEHRQGHGESAGGFPTPQEVLLVALQRRWPSPSPKGGERPYECHECGKSFTQRSGLFHHRRIHTGERPYKCNECGKSFPHRSVLSKHQRIHTGKRPYECRECGKSFTHRSVLSKHQRIHPGMRPYECSECGKSFTERSVLSQHQRIHTGERPYECRECGKRFITSSALSEHQRIHTGERPFECRECGKAFTYKSNLVHHERIHTGERPYECRECGKSFTSSSQLISHQRMHTGMRPYGSSDCGENLVLPLSPC</sequence>
<dbReference type="PANTHER" id="PTHR24393:SF166">
    <property type="entry name" value="ZINC FINGER PROTEIN 771"/>
    <property type="match status" value="1"/>
</dbReference>
<dbReference type="PROSITE" id="PS50157">
    <property type="entry name" value="ZINC_FINGER_C2H2_2"/>
    <property type="match status" value="7"/>
</dbReference>